<reference evidence="2 3" key="1">
    <citation type="submission" date="2019-08" db="EMBL/GenBank/DDBJ databases">
        <title>In-depth cultivation of the pig gut microbiome towards novel bacterial diversity and tailored functional studies.</title>
        <authorList>
            <person name="Wylensek D."/>
            <person name="Hitch T.C.A."/>
            <person name="Clavel T."/>
        </authorList>
    </citation>
    <scope>NUCLEOTIDE SEQUENCE [LARGE SCALE GENOMIC DNA]</scope>
    <source>
        <strain evidence="2 3">WCA-380-WT-2B</strain>
    </source>
</reference>
<feature type="transmembrane region" description="Helical" evidence="1">
    <location>
        <begin position="137"/>
        <end position="158"/>
    </location>
</feature>
<evidence type="ECO:0000256" key="1">
    <source>
        <dbReference type="SAM" id="Phobius"/>
    </source>
</evidence>
<feature type="transmembrane region" description="Helical" evidence="1">
    <location>
        <begin position="238"/>
        <end position="256"/>
    </location>
</feature>
<feature type="transmembrane region" description="Helical" evidence="1">
    <location>
        <begin position="98"/>
        <end position="125"/>
    </location>
</feature>
<comment type="caution">
    <text evidence="2">The sequence shown here is derived from an EMBL/GenBank/DDBJ whole genome shotgun (WGS) entry which is preliminary data.</text>
</comment>
<dbReference type="RefSeq" id="WP_154540975.1">
    <property type="nucleotide sequence ID" value="NZ_VULQ01000007.1"/>
</dbReference>
<feature type="transmembrane region" description="Helical" evidence="1">
    <location>
        <begin position="12"/>
        <end position="34"/>
    </location>
</feature>
<organism evidence="2 3">
    <name type="scientific">Anaerococcus porci</name>
    <dbReference type="NCBI Taxonomy" id="2652269"/>
    <lineage>
        <taxon>Bacteria</taxon>
        <taxon>Bacillati</taxon>
        <taxon>Bacillota</taxon>
        <taxon>Tissierellia</taxon>
        <taxon>Tissierellales</taxon>
        <taxon>Peptoniphilaceae</taxon>
        <taxon>Anaerococcus</taxon>
    </lineage>
</organism>
<dbReference type="EMBL" id="VULQ01000007">
    <property type="protein sequence ID" value="MSS78139.1"/>
    <property type="molecule type" value="Genomic_DNA"/>
</dbReference>
<accession>A0A6N7VWQ5</accession>
<protein>
    <submittedName>
        <fullName evidence="2">ABC transporter permease</fullName>
    </submittedName>
</protein>
<keyword evidence="3" id="KW-1185">Reference proteome</keyword>
<dbReference type="AlphaFoldDB" id="A0A6N7VWQ5"/>
<feature type="transmembrane region" description="Helical" evidence="1">
    <location>
        <begin position="170"/>
        <end position="190"/>
    </location>
</feature>
<proteinExistence type="predicted"/>
<keyword evidence="1" id="KW-1133">Transmembrane helix</keyword>
<gene>
    <name evidence="2" type="ORF">FYJ26_06965</name>
</gene>
<keyword evidence="1" id="KW-0472">Membrane</keyword>
<evidence type="ECO:0000313" key="2">
    <source>
        <dbReference type="EMBL" id="MSS78139.1"/>
    </source>
</evidence>
<evidence type="ECO:0000313" key="3">
    <source>
        <dbReference type="Proteomes" id="UP000441925"/>
    </source>
</evidence>
<dbReference type="Proteomes" id="UP000441925">
    <property type="component" value="Unassembled WGS sequence"/>
</dbReference>
<feature type="transmembrane region" description="Helical" evidence="1">
    <location>
        <begin position="46"/>
        <end position="68"/>
    </location>
</feature>
<name>A0A6N7VWQ5_9FIRM</name>
<sequence length="262" mass="29991">MIRYLRYELKRSSGFLLLEIFLSLLSASFIGLMAKSDSLGVNDRQLAILILIIAQGIIILAISLIYFASRFKRDIFDKSSYITFTINISVGKVLMAKFLASLIVAFISIFTYIFWLLFSSFILSIKEITIAFTVGRISTFSFVLGLYYSMAYLLLVLGLSLSRVKIFKRYYNFVTIVLAIVLFSLIIWIFRNIYVLSPVCLNLRNFSLENLIHINGVDISMVYMGLDGKILGINVRTSLLSLLIITISFFINEYLIEERIDF</sequence>
<keyword evidence="1" id="KW-0812">Transmembrane</keyword>